<dbReference type="InterPro" id="IPR036852">
    <property type="entry name" value="Peptidase_S8/S53_dom_sf"/>
</dbReference>
<dbReference type="AlphaFoldDB" id="A0A1G7GA74"/>
<evidence type="ECO:0000256" key="7">
    <source>
        <dbReference type="PIRSR" id="PIRSR608256-1"/>
    </source>
</evidence>
<dbReference type="Gene3D" id="3.40.50.200">
    <property type="entry name" value="Peptidase S8/S53 domain"/>
    <property type="match status" value="1"/>
</dbReference>
<dbReference type="GO" id="GO:0006508">
    <property type="term" value="P:proteolysis"/>
    <property type="evidence" value="ECO:0007669"/>
    <property type="project" value="UniProtKB-KW"/>
</dbReference>
<dbReference type="EMBL" id="FNAO01000008">
    <property type="protein sequence ID" value="SDE85048.1"/>
    <property type="molecule type" value="Genomic_DNA"/>
</dbReference>
<evidence type="ECO:0000256" key="3">
    <source>
        <dbReference type="ARBA" id="ARBA00022670"/>
    </source>
</evidence>
<evidence type="ECO:0000256" key="4">
    <source>
        <dbReference type="ARBA" id="ARBA00022729"/>
    </source>
</evidence>
<dbReference type="PROSITE" id="PS51892">
    <property type="entry name" value="SUBTILASE"/>
    <property type="match status" value="1"/>
</dbReference>
<feature type="active site" description="Charge relay system" evidence="8">
    <location>
        <position position="580"/>
    </location>
</feature>
<feature type="active site" description="Charge relay system" evidence="7">
    <location>
        <position position="120"/>
    </location>
</feature>
<dbReference type="PANTHER" id="PTHR43806">
    <property type="entry name" value="PEPTIDASE S8"/>
    <property type="match status" value="1"/>
</dbReference>
<dbReference type="Pfam" id="PF00082">
    <property type="entry name" value="Peptidase_S8"/>
    <property type="match status" value="1"/>
</dbReference>
<gene>
    <name evidence="11" type="ORF">SAMN05421636_10842</name>
</gene>
<proteinExistence type="inferred from homology"/>
<evidence type="ECO:0000256" key="5">
    <source>
        <dbReference type="ARBA" id="ARBA00022801"/>
    </source>
</evidence>
<keyword evidence="4" id="KW-0732">Signal</keyword>
<protein>
    <recommendedName>
        <fullName evidence="9">Serine protease</fullName>
        <ecNumber evidence="9">3.4.21.-</ecNumber>
    </recommendedName>
</protein>
<dbReference type="GO" id="GO:0004252">
    <property type="term" value="F:serine-type endopeptidase activity"/>
    <property type="evidence" value="ECO:0007669"/>
    <property type="project" value="UniProtKB-UniRule"/>
</dbReference>
<evidence type="ECO:0000256" key="2">
    <source>
        <dbReference type="ARBA" id="ARBA00011073"/>
    </source>
</evidence>
<dbReference type="InterPro" id="IPR009003">
    <property type="entry name" value="Peptidase_S1_PA"/>
</dbReference>
<dbReference type="EC" id="3.4.21.-" evidence="9"/>
<dbReference type="OrthoDB" id="9770276at2"/>
<name>A0A1G7GA74_9FLAO</name>
<keyword evidence="5 8" id="KW-0378">Hydrolase</keyword>
<dbReference type="Gene3D" id="2.40.10.10">
    <property type="entry name" value="Trypsin-like serine proteases"/>
    <property type="match status" value="2"/>
</dbReference>
<dbReference type="InterPro" id="IPR043504">
    <property type="entry name" value="Peptidase_S1_PA_chymotrypsin"/>
</dbReference>
<keyword evidence="12" id="KW-1185">Reference proteome</keyword>
<comment type="similarity">
    <text evidence="1 9">Belongs to the peptidase S1B family.</text>
</comment>
<feature type="active site" description="Charge relay system" evidence="7">
    <location>
        <position position="176"/>
    </location>
</feature>
<comment type="similarity">
    <text evidence="2 8">Belongs to the peptidase S8 family.</text>
</comment>
<dbReference type="InterPro" id="IPR050131">
    <property type="entry name" value="Peptidase_S8_subtilisin-like"/>
</dbReference>
<dbReference type="GO" id="GO:0005615">
    <property type="term" value="C:extracellular space"/>
    <property type="evidence" value="ECO:0007669"/>
    <property type="project" value="TreeGrafter"/>
</dbReference>
<feature type="active site" description="Charge relay system" evidence="8">
    <location>
        <position position="539"/>
    </location>
</feature>
<evidence type="ECO:0000256" key="1">
    <source>
        <dbReference type="ARBA" id="ARBA00008764"/>
    </source>
</evidence>
<dbReference type="SUPFAM" id="SSF52743">
    <property type="entry name" value="Subtilisin-like"/>
    <property type="match status" value="1"/>
</dbReference>
<accession>A0A1G7GA74</accession>
<dbReference type="InterPro" id="IPR008256">
    <property type="entry name" value="Peptidase_S1B"/>
</dbReference>
<sequence>MEDTLRELAEQAHSNYSSVLNDIDRIKTDITHVRQGKVELSEIQTDKKRLSNRISREGTAELQALERINGEANFQDIRIIQRIVQLSKAVGRITTNSRLGNTGYGTGFLIGPNLILTNNHVLSDPQIASNSTIQFNYELDQHGNPAKSESFNLQPDQFFVTSSYKKNPDDLYSGLDFTVVAVSEISNTGTPITDFPVARLDKKLGKIIDGENCVIVQHPKGDYKKIVMRDIRMLVLKDDFLIYESDTLPGSSGSMVLGLGTGEVVALHHSGVPRKNRHGQWLRKDGSVVQPGDADNVIDWMGNEGIRVSSILNMIKSIPVAKSMEKNKTDLLGTVRPAESVEPITVRTLVSPNYYAMNRSESTNSETQHFEIQLSGVKEMQNDWKENAASLVPGLLLSEPLYPMSTEASHRNFYYIQVQSDKSPWEIAADLEGLPQIDTCTPDLEMSTDIRPGHYDRWSTTESLESLDDGTADWAQSERDFKLRWANAGLVKEFIQGNKNQDYRAWNRRAVNLLEINPEEEPFTKFKGNIEKIRLVQLDTGYTDHHKVLGGFDLLQDEDFIDGEDARDEMSMGVLRHPGHGTRTASIIVGQHANGSIKNDGNTGIAVDKTGKPLVKVIPYRISKSVILIGRGRNLFNAVSQAINANADIIFMCMGSYPRPMIYSIAKTAYERGIIWVCAAGNKVESVIAPAVYPGTIAVAASNPNNEVWEYSSYGTSVDITAPGEDVYVPFKNKKQEDIMVFGSGTSYATPHVASAAALWKAKHLNFLKRHVKEPWQTVELFRTHLKASANTKPNGREWDTDRFGAGILDVDKLLRQEMPDIDDQKKVEALLNGLENAYEGKEKPESWDLGVRETIHFLWNTARKKLTPGFESATVQDSLTERARISVAAMTGRPVNKVFESYAEFDDDQTERLLKVYFESFN</sequence>
<feature type="active site" description="Charge relay system" evidence="8">
    <location>
        <position position="747"/>
    </location>
</feature>
<organism evidence="11 12">
    <name type="scientific">Pricia antarctica</name>
    <dbReference type="NCBI Taxonomy" id="641691"/>
    <lineage>
        <taxon>Bacteria</taxon>
        <taxon>Pseudomonadati</taxon>
        <taxon>Bacteroidota</taxon>
        <taxon>Flavobacteriia</taxon>
        <taxon>Flavobacteriales</taxon>
        <taxon>Flavobacteriaceae</taxon>
        <taxon>Pricia</taxon>
    </lineage>
</organism>
<evidence type="ECO:0000256" key="9">
    <source>
        <dbReference type="RuleBase" id="RU004296"/>
    </source>
</evidence>
<evidence type="ECO:0000259" key="10">
    <source>
        <dbReference type="Pfam" id="PF00082"/>
    </source>
</evidence>
<dbReference type="PANTHER" id="PTHR43806:SF11">
    <property type="entry name" value="CEREVISIN-RELATED"/>
    <property type="match status" value="1"/>
</dbReference>
<evidence type="ECO:0000313" key="12">
    <source>
        <dbReference type="Proteomes" id="UP000199109"/>
    </source>
</evidence>
<dbReference type="PRINTS" id="PR00839">
    <property type="entry name" value="V8PROTEASE"/>
</dbReference>
<dbReference type="SUPFAM" id="SSF50494">
    <property type="entry name" value="Trypsin-like serine proteases"/>
    <property type="match status" value="1"/>
</dbReference>
<evidence type="ECO:0000256" key="8">
    <source>
        <dbReference type="PROSITE-ProRule" id="PRU01240"/>
    </source>
</evidence>
<dbReference type="Proteomes" id="UP000199109">
    <property type="component" value="Unassembled WGS sequence"/>
</dbReference>
<keyword evidence="3 8" id="KW-0645">Protease</keyword>
<feature type="domain" description="Peptidase S8/S53" evidence="10">
    <location>
        <begin position="538"/>
        <end position="807"/>
    </location>
</feature>
<feature type="active site" description="Charge relay system" evidence="7">
    <location>
        <position position="252"/>
    </location>
</feature>
<evidence type="ECO:0000256" key="6">
    <source>
        <dbReference type="ARBA" id="ARBA00022825"/>
    </source>
</evidence>
<keyword evidence="6 8" id="KW-0720">Serine protease</keyword>
<evidence type="ECO:0000313" key="11">
    <source>
        <dbReference type="EMBL" id="SDE85048.1"/>
    </source>
</evidence>
<reference evidence="11 12" key="1">
    <citation type="submission" date="2016-10" db="EMBL/GenBank/DDBJ databases">
        <authorList>
            <person name="de Groot N.N."/>
        </authorList>
    </citation>
    <scope>NUCLEOTIDE SEQUENCE [LARGE SCALE GENOMIC DNA]</scope>
    <source>
        <strain evidence="11 12">DSM 23421</strain>
    </source>
</reference>
<dbReference type="InterPro" id="IPR000209">
    <property type="entry name" value="Peptidase_S8/S53_dom"/>
</dbReference>
<dbReference type="RefSeq" id="WP_091871223.1">
    <property type="nucleotide sequence ID" value="NZ_FNAO01000008.1"/>
</dbReference>
<dbReference type="STRING" id="641691.SAMN05421636_10842"/>
<dbReference type="Pfam" id="PF13365">
    <property type="entry name" value="Trypsin_2"/>
    <property type="match status" value="1"/>
</dbReference>